<dbReference type="GO" id="GO:0005524">
    <property type="term" value="F:ATP binding"/>
    <property type="evidence" value="ECO:0007669"/>
    <property type="project" value="UniProtKB-KW"/>
</dbReference>
<dbReference type="InterPro" id="IPR014001">
    <property type="entry name" value="Helicase_ATP-bd"/>
</dbReference>
<dbReference type="InterPro" id="IPR040801">
    <property type="entry name" value="Ski2_N"/>
</dbReference>
<dbReference type="Pfam" id="PF00270">
    <property type="entry name" value="DEAD"/>
    <property type="match status" value="2"/>
</dbReference>
<proteinExistence type="predicted"/>
<feature type="compositionally biased region" description="Basic and acidic residues" evidence="6">
    <location>
        <begin position="2028"/>
        <end position="2044"/>
    </location>
</feature>
<dbReference type="Gene3D" id="3.40.50.300">
    <property type="entry name" value="P-loop containing nucleotide triphosphate hydrolases"/>
    <property type="match status" value="6"/>
</dbReference>
<evidence type="ECO:0000256" key="1">
    <source>
        <dbReference type="ARBA" id="ARBA00022741"/>
    </source>
</evidence>
<feature type="compositionally biased region" description="Low complexity" evidence="6">
    <location>
        <begin position="119"/>
        <end position="128"/>
    </location>
</feature>
<keyword evidence="1" id="KW-0547">Nucleotide-binding</keyword>
<dbReference type="Pfam" id="PF00271">
    <property type="entry name" value="Helicase_C"/>
    <property type="match status" value="2"/>
</dbReference>
<dbReference type="Proteomes" id="UP000005239">
    <property type="component" value="Unassembled WGS sequence"/>
</dbReference>
<dbReference type="GO" id="GO:0070478">
    <property type="term" value="P:nuclear-transcribed mRNA catabolic process, 3'-5' exonucleolytic nonsense-mediated decay"/>
    <property type="evidence" value="ECO:0000318"/>
    <property type="project" value="GO_Central"/>
</dbReference>
<feature type="region of interest" description="Disordered" evidence="6">
    <location>
        <begin position="222"/>
        <end position="251"/>
    </location>
</feature>
<feature type="compositionally biased region" description="Gly residues" evidence="6">
    <location>
        <begin position="2311"/>
        <end position="2334"/>
    </location>
</feature>
<dbReference type="SMART" id="SM01142">
    <property type="entry name" value="DSHCT"/>
    <property type="match status" value="2"/>
</dbReference>
<dbReference type="EnsemblMetazoa" id="PPA27131.1">
    <property type="protein sequence ID" value="PPA27131.1"/>
    <property type="gene ID" value="WBGene00116685"/>
</dbReference>
<dbReference type="GO" id="GO:0003676">
    <property type="term" value="F:nucleic acid binding"/>
    <property type="evidence" value="ECO:0007669"/>
    <property type="project" value="InterPro"/>
</dbReference>
<dbReference type="Gene3D" id="1.10.3380.30">
    <property type="match status" value="2"/>
</dbReference>
<dbReference type="GO" id="GO:0003724">
    <property type="term" value="F:RNA helicase activity"/>
    <property type="evidence" value="ECO:0000318"/>
    <property type="project" value="GO_Central"/>
</dbReference>
<name>A0A2A6CQQ5_PRIPA</name>
<dbReference type="SMART" id="SM00490">
    <property type="entry name" value="HELICc"/>
    <property type="match status" value="2"/>
</dbReference>
<dbReference type="Pfam" id="PF17911">
    <property type="entry name" value="Ski2_N"/>
    <property type="match status" value="2"/>
</dbReference>
<evidence type="ECO:0000256" key="3">
    <source>
        <dbReference type="ARBA" id="ARBA00022806"/>
    </source>
</evidence>
<feature type="compositionally biased region" description="Gly residues" evidence="6">
    <location>
        <begin position="482"/>
        <end position="550"/>
    </location>
</feature>
<protein>
    <submittedName>
        <fullName evidence="7">Skih-2</fullName>
    </submittedName>
</protein>
<dbReference type="GO" id="GO:0016787">
    <property type="term" value="F:hydrolase activity"/>
    <property type="evidence" value="ECO:0007669"/>
    <property type="project" value="UniProtKB-KW"/>
</dbReference>
<evidence type="ECO:0000313" key="8">
    <source>
        <dbReference type="Proteomes" id="UP000005239"/>
    </source>
</evidence>
<reference evidence="8" key="1">
    <citation type="journal article" date="2008" name="Nat. Genet.">
        <title>The Pristionchus pacificus genome provides a unique perspective on nematode lifestyle and parasitism.</title>
        <authorList>
            <person name="Dieterich C."/>
            <person name="Clifton S.W."/>
            <person name="Schuster L.N."/>
            <person name="Chinwalla A."/>
            <person name="Delehaunty K."/>
            <person name="Dinkelacker I."/>
            <person name="Fulton L."/>
            <person name="Fulton R."/>
            <person name="Godfrey J."/>
            <person name="Minx P."/>
            <person name="Mitreva M."/>
            <person name="Roeseler W."/>
            <person name="Tian H."/>
            <person name="Witte H."/>
            <person name="Yang S.P."/>
            <person name="Wilson R.K."/>
            <person name="Sommer R.J."/>
        </authorList>
    </citation>
    <scope>NUCLEOTIDE SEQUENCE [LARGE SCALE GENOMIC DNA]</scope>
    <source>
        <strain evidence="8">PS312</strain>
    </source>
</reference>
<dbReference type="InterPro" id="IPR050699">
    <property type="entry name" value="RNA-DNA_Helicase"/>
</dbReference>
<gene>
    <name evidence="7" type="primary">WBGene00116685</name>
</gene>
<accession>A0A2A6CQQ5</accession>
<feature type="region of interest" description="Disordered" evidence="6">
    <location>
        <begin position="101"/>
        <end position="129"/>
    </location>
</feature>
<keyword evidence="2" id="KW-0378">Hydrolase</keyword>
<keyword evidence="3" id="KW-0347">Helicase</keyword>
<comment type="catalytic activity">
    <reaction evidence="5">
        <text>ATP + H2O = ADP + phosphate + H(+)</text>
        <dbReference type="Rhea" id="RHEA:13065"/>
        <dbReference type="ChEBI" id="CHEBI:15377"/>
        <dbReference type="ChEBI" id="CHEBI:15378"/>
        <dbReference type="ChEBI" id="CHEBI:30616"/>
        <dbReference type="ChEBI" id="CHEBI:43474"/>
        <dbReference type="ChEBI" id="CHEBI:456216"/>
        <dbReference type="EC" id="3.6.4.13"/>
    </reaction>
</comment>
<evidence type="ECO:0000256" key="2">
    <source>
        <dbReference type="ARBA" id="ARBA00022801"/>
    </source>
</evidence>
<dbReference type="InterPro" id="IPR011545">
    <property type="entry name" value="DEAD/DEAH_box_helicase_dom"/>
</dbReference>
<dbReference type="InterPro" id="IPR012961">
    <property type="entry name" value="Ski2/MTR4_C"/>
</dbReference>
<dbReference type="SUPFAM" id="SSF52540">
    <property type="entry name" value="P-loop containing nucleoside triphosphate hydrolases"/>
    <property type="match status" value="4"/>
</dbReference>
<evidence type="ECO:0000256" key="6">
    <source>
        <dbReference type="SAM" id="MobiDB-lite"/>
    </source>
</evidence>
<feature type="region of interest" description="Disordered" evidence="6">
    <location>
        <begin position="2711"/>
        <end position="2734"/>
    </location>
</feature>
<dbReference type="GO" id="GO:0055087">
    <property type="term" value="C:Ski complex"/>
    <property type="evidence" value="ECO:0000318"/>
    <property type="project" value="GO_Central"/>
</dbReference>
<dbReference type="InterPro" id="IPR001650">
    <property type="entry name" value="Helicase_C-like"/>
</dbReference>
<organism evidence="7 8">
    <name type="scientific">Pristionchus pacificus</name>
    <name type="common">Parasitic nematode worm</name>
    <dbReference type="NCBI Taxonomy" id="54126"/>
    <lineage>
        <taxon>Eukaryota</taxon>
        <taxon>Metazoa</taxon>
        <taxon>Ecdysozoa</taxon>
        <taxon>Nematoda</taxon>
        <taxon>Chromadorea</taxon>
        <taxon>Rhabditida</taxon>
        <taxon>Rhabditina</taxon>
        <taxon>Diplogasteromorpha</taxon>
        <taxon>Diplogasteroidea</taxon>
        <taxon>Neodiplogasteridae</taxon>
        <taxon>Pristionchus</taxon>
    </lineage>
</organism>
<dbReference type="CDD" id="cd18795">
    <property type="entry name" value="SF2_C_Ski2"/>
    <property type="match status" value="2"/>
</dbReference>
<dbReference type="PANTHER" id="PTHR12131">
    <property type="entry name" value="ATP-DEPENDENT RNA AND DNA HELICASE"/>
    <property type="match status" value="1"/>
</dbReference>
<dbReference type="PROSITE" id="PS51192">
    <property type="entry name" value="HELICASE_ATP_BIND_1"/>
    <property type="match status" value="2"/>
</dbReference>
<evidence type="ECO:0000256" key="5">
    <source>
        <dbReference type="ARBA" id="ARBA00047984"/>
    </source>
</evidence>
<sequence>MSGQKDEQIDPNVDASDEALMRAAELCFRRCAIDKITSTLPEYSIAKTYELEVKPSKNDVPSHFYDRLLVPGPHPYKMVARLDPVTNEFIRYEEVLRDEDEMGGATTSMSLSRAPAKDSSGGIKGSSSNVPFLPGGFEDELENVIRFAEDGMGGDEEDAKYLSYSELLTTVPGMTNNPTLGEKKKDEVAAPNKDLSVLNLESADIFDLMEFVSSGDKPSFLAEAPIEVKEDKKKENGEKKEEQEGDGGSEVEELLALPSKTGQTVTTLLKRGGEYQYAYEIPTHANIPEYGKLEGRMAKKYPFPLDPFQQAAVVCMERGESVFVAAHTSAGKTVVAEYAIALCKQHKTRSMLYNGSEVIRELEWVVFDEVHYINDADRGHVWEEVLIMLPAHVGIIMLSATVPNCLEFADWVGRIKNRRLAVVSTHKRPVPLEHYLYTGQDGKTKKDMFKIVKADGEFDYTMYKRSLNAKAGIRPLSEQQPPGGGGGRGGAVQQRGGGPPQRGPQGRGGGGQQQRGGAQGARGGYGQRGSGPAGGRGGGGRGGGNGGGYGRNDKNVYMNLVDHLRTEEKLPMVCFVFSRKRCDENAQLLRSIDLTTSSEKSHVTSFFGQCIGRLKGTDKELPQVLTMRELCMRGFAVHHSGILPILKEVVELLFQQGYVKILFATETFAMGVNMPARTVVFDSLSKHDGTKLRLLLPGEYIQMAGRAGRRGLDSTGTVVVLCKGESVPDWAELQTGRAEKLESRFRVTYSMLINLLRAEQLKIEDMLQRSYTESISLRLGKERKERLIEAQSSLISLPRVDCVLCSTDDSLSSLHSALTGFISMRGTLWYKWAALSSIDRLLQPGRLLIVTSALHRLQNSLVVLIPCDEEEEFMPPNDIKDESDRLWAEESSMLEGALKYGLEGVAPARRAEGGRGRRVFRVITDLPKSSIVGLVTRSLKTVNVSEILLDRQRRERPDKRANPLADSVPRVLQEIDQLADEYAAAANGGVPLTVPGKDVKVDEVHLYEDTQHLLAMRESLFDAASFPARHCALLGEHMATLRVTTYVQRTIGRLEFELSSDNLTLSQDYRDKLKVLKTLGYVEAGNMVSFKGRVACEIHHQELLITELILESKLHSREPAEIAAMLSATTCQYRQGEGVKIEEGSVLTELKADVDEVVLKINSSAAKAGVQVNDGYEEVRYDLMEVVYNWANGMPFADIMALTQAQEGLIVRCIQRLGEVCKDVRNAARIVGDPALQEKMEQVQSAIKRDIVFAASLYTTVYCCSIELHLIGDGVTDHVLKEHLEDTAGLLIDESRDTLDSTTAGETANSGLGDALDVVAKNLAMALGSSLSESLASLSTLAAVQAHGLSTLSTDAAGELDVLGHDGHSLGVNGAKVGVLEESDEVCLGGLLEGHHGGRLEAEVGLEVLGDLADQTLEGELADEQLRGLLVATDLTKSNGTGTRAVGFWGLHSRKHSSGSEDLSTESVEGAALALESVDDVHGGDSLSLGVLAVGDGVTDHVLKEHLEDTAGLLIDESRDTLDSTTAGETANSGLGDALDVVAKNLAMALGSSLSESLASLSTLAAVQAHGLSTLSTDAAGELDVLGHDGHSLGVNGAKVGVLEESDEVCLGGLLEGHHGGRLEAEVGLEVLGDLADQTLEGELADEQLRGLLVATDLTKSNGTGTRAVGFWGLHSRKHSSGSEDLSTESVEGAALALESVDDVHGGDSLSLGVLAVGDGVTDHVLKEHLEDTAGLLIDESRDTLDSTTAGETANSGLGDALDVVAKNLAMALGSSLSESLASLSTQSIALVPEGSQNRRAGMSAQKDEQIDPNVDASDEALMRAAELCFRRCAIDKITSTLPEYSIAKTYELDVKPSKNDVSSHFYDRLLVPGPHPYKMVARLDPVTNEFIRYEEVLRDEDEMGGSTTSMSLSRAPAKDLSGGIKGSSSNVPFLPGGFEDELDNVIGLAEDGMEGDEEDAKYLSYSELLTTVPGMTNNPTLGEKKKVEIPAIIENLSSLDLESADIFDLMDYVSSGDKPTFLTEAPVEVKEEKKKRDGEKKEEQEGDGGSELEELLAQPSKKEQAVTTVLQRPAEYQYAYEIPTHENIPEYAKLEEEGRMARKYQFPLDPFQQAAVVCMEKGESVFVAAHTSAGKTVVAEYAIALCKQHKTRSMLYNGSEVIRELEWVVFDEVHYINDADRGHVWEEVLIMLPAHVGIIMLSATVPNCLEFADWVGRIKNRRLAVVSTHKRPVPLEHYLYTGQDGQTKKDMFKIVKADGKFDFTMCSRAMNAKAGIRSLSEHPPSGGGGAVQRWARRDPNGSQWRFGAQGARGGYGQRGGGPARGRGGGGGRQWYGRNDKNVYMNLIDHLRTEEKLPMVCFVFGRIRCDKNAQLLRSIDLTTRSEKSYVGSFFDQCIGRLKGRDKELPQVLTMRELCMRGFAVHHSGILPILKEVVELLFQKGYVKILFATETFAMGVNMPARTVVFDSLSKHDGTKLRLLLPGEYIQMAGRAGRRGLDSTGTVVVLCKGESVPDSAELQTIMQGRAEKLESRFRVTYSMLLNLLRVEQFKIEDMLKRSYAESLSLRLDKERKKRLVEAQASLISLRRVDCKLCSTDDSLSSFHSALTEFISLRGTLWFKWAALSGIDRLLQPGRLLIVTSALHRLQNSLVVLLNNLNHKTMQVLIPCEEEEEFMPPIEIKDERDRLWAEENAMIEGVLKYGLEGVAPARKTEEGGRGTKGRKGGNGGNGGKGKRVFRVITDLPKSSIVGLVSRSLRTVNVSAILQDTQRRDRPDKRGAVPLTVPGHDVKVDEVGLHEETLRLLAMRESLLDQKAFPALHCAFVVQHMRTLRTETYVQRKIDRLEHELSADNLTLGQDYKDKLKVLTTLGYVDAGNMVSFKGRVACEIKHQELLITELILESKLHCREPAEIAAMLSAMTCQYKQERGVKIVDGSVLKELKDDVEEVVKKIYSSAAKIGVQVNDGYEEVSYDLMDVVYNWANGMPFADIMALTQAQEGLIVRCIQRLGEVCKDVRNAARIVGNPALQEKMEQCEERQQGQFDVLALSI</sequence>
<dbReference type="Pfam" id="PF08148">
    <property type="entry name" value="DSHCT"/>
    <property type="match status" value="2"/>
</dbReference>
<feature type="compositionally biased region" description="Basic and acidic residues" evidence="6">
    <location>
        <begin position="226"/>
        <end position="242"/>
    </location>
</feature>
<reference evidence="7" key="2">
    <citation type="submission" date="2022-06" db="UniProtKB">
        <authorList>
            <consortium name="EnsemblMetazoa"/>
        </authorList>
    </citation>
    <scope>IDENTIFICATION</scope>
    <source>
        <strain evidence="7">PS312</strain>
    </source>
</reference>
<dbReference type="InterPro" id="IPR027417">
    <property type="entry name" value="P-loop_NTPase"/>
</dbReference>
<feature type="region of interest" description="Disordered" evidence="6">
    <location>
        <begin position="2024"/>
        <end position="2065"/>
    </location>
</feature>
<feature type="compositionally biased region" description="Acidic residues" evidence="6">
    <location>
        <begin position="2045"/>
        <end position="2055"/>
    </location>
</feature>
<feature type="region of interest" description="Disordered" evidence="6">
    <location>
        <begin position="471"/>
        <end position="551"/>
    </location>
</feature>
<dbReference type="PANTHER" id="PTHR12131:SF1">
    <property type="entry name" value="ATP-DEPENDENT RNA HELICASE SUPV3L1, MITOCHONDRIAL-RELATED"/>
    <property type="match status" value="1"/>
</dbReference>
<dbReference type="FunFam" id="1.10.3380.30:FF:000001">
    <property type="entry name" value="Ski2 ATP-dependent RNA helicase"/>
    <property type="match status" value="1"/>
</dbReference>
<accession>A0A8R1UGA7</accession>
<dbReference type="PROSITE" id="PS51194">
    <property type="entry name" value="HELICASE_CTER"/>
    <property type="match status" value="2"/>
</dbReference>
<evidence type="ECO:0000256" key="4">
    <source>
        <dbReference type="ARBA" id="ARBA00022840"/>
    </source>
</evidence>
<keyword evidence="4" id="KW-0067">ATP-binding</keyword>
<evidence type="ECO:0000313" key="7">
    <source>
        <dbReference type="EnsemblMetazoa" id="PPA27131.1"/>
    </source>
</evidence>
<keyword evidence="8" id="KW-1185">Reference proteome</keyword>
<feature type="region of interest" description="Disordered" evidence="6">
    <location>
        <begin position="2303"/>
        <end position="2334"/>
    </location>
</feature>